<dbReference type="AlphaFoldDB" id="A0A4Q7LVK4"/>
<dbReference type="GO" id="GO:0046872">
    <property type="term" value="F:metal ion binding"/>
    <property type="evidence" value="ECO:0007669"/>
    <property type="project" value="UniProtKB-KW"/>
</dbReference>
<dbReference type="InterPro" id="IPR011234">
    <property type="entry name" value="Fumarylacetoacetase-like_C"/>
</dbReference>
<dbReference type="GO" id="GO:0003824">
    <property type="term" value="F:catalytic activity"/>
    <property type="evidence" value="ECO:0007669"/>
    <property type="project" value="InterPro"/>
</dbReference>
<proteinExistence type="predicted"/>
<accession>A0A4Q7LVK4</accession>
<dbReference type="RefSeq" id="WP_242615359.1">
    <property type="nucleotide sequence ID" value="NZ_SGWV01000007.1"/>
</dbReference>
<feature type="domain" description="Fumarylacetoacetase-like C-terminal" evidence="2">
    <location>
        <begin position="12"/>
        <end position="210"/>
    </location>
</feature>
<dbReference type="InterPro" id="IPR036663">
    <property type="entry name" value="Fumarylacetoacetase_C_sf"/>
</dbReference>
<comment type="caution">
    <text evidence="3">The sequence shown here is derived from an EMBL/GenBank/DDBJ whole genome shotgun (WGS) entry which is preliminary data.</text>
</comment>
<sequence length="221" mass="22577">MDVAPYRLSGVVVAALLNHRPQWQALGDAVHLPPYKAPARAPVLAVRPRNTLTGPGARVAVGAEGVMVGASLAIVIGRAACRVDVAEALAHVAGYTIAVDLSVPHDSHYRPAVRLRARDGSCVIGPAVVPAARIAAPDALTVKVDIGGNTVQATDTADRVRGVAQLIADVSEFMTLQAGDLLLLGEPHGAPVAHAGDDVAVSIEGLGRLSFGLVNDLGSPA</sequence>
<reference evidence="3 4" key="1">
    <citation type="submission" date="2019-02" db="EMBL/GenBank/DDBJ databases">
        <title>Genomic Encyclopedia of Type Strains, Phase IV (KMG-IV): sequencing the most valuable type-strain genomes for metagenomic binning, comparative biology and taxonomic classification.</title>
        <authorList>
            <person name="Goeker M."/>
        </authorList>
    </citation>
    <scope>NUCLEOTIDE SEQUENCE [LARGE SCALE GENOMIC DNA]</scope>
    <source>
        <strain evidence="3 4">DSM 10617</strain>
    </source>
</reference>
<evidence type="ECO:0000313" key="3">
    <source>
        <dbReference type="EMBL" id="RZS57988.1"/>
    </source>
</evidence>
<dbReference type="PANTHER" id="PTHR11820:SF114">
    <property type="entry name" value="4-HYDROXYPHENYLACETATE CATABOLISM PROTEIN"/>
    <property type="match status" value="1"/>
</dbReference>
<name>A0A4Q7LVK4_9BURK</name>
<dbReference type="Proteomes" id="UP000293433">
    <property type="component" value="Unassembled WGS sequence"/>
</dbReference>
<keyword evidence="1" id="KW-0479">Metal-binding</keyword>
<dbReference type="EMBL" id="SGWV01000007">
    <property type="protein sequence ID" value="RZS57988.1"/>
    <property type="molecule type" value="Genomic_DNA"/>
</dbReference>
<evidence type="ECO:0000256" key="1">
    <source>
        <dbReference type="ARBA" id="ARBA00022723"/>
    </source>
</evidence>
<gene>
    <name evidence="3" type="ORF">EV685_0264</name>
</gene>
<dbReference type="Gene3D" id="3.90.850.10">
    <property type="entry name" value="Fumarylacetoacetase-like, C-terminal domain"/>
    <property type="match status" value="1"/>
</dbReference>
<evidence type="ECO:0000313" key="4">
    <source>
        <dbReference type="Proteomes" id="UP000293433"/>
    </source>
</evidence>
<dbReference type="Pfam" id="PF01557">
    <property type="entry name" value="FAA_hydrolase"/>
    <property type="match status" value="1"/>
</dbReference>
<evidence type="ECO:0000259" key="2">
    <source>
        <dbReference type="Pfam" id="PF01557"/>
    </source>
</evidence>
<keyword evidence="4" id="KW-1185">Reference proteome</keyword>
<organism evidence="3 4">
    <name type="scientific">Sphaerotilus mobilis</name>
    <dbReference type="NCBI Taxonomy" id="47994"/>
    <lineage>
        <taxon>Bacteria</taxon>
        <taxon>Pseudomonadati</taxon>
        <taxon>Pseudomonadota</taxon>
        <taxon>Betaproteobacteria</taxon>
        <taxon>Burkholderiales</taxon>
        <taxon>Sphaerotilaceae</taxon>
        <taxon>Sphaerotilus</taxon>
    </lineage>
</organism>
<protein>
    <submittedName>
        <fullName evidence="3">5-carboxy-2-oxohept-3-enedioate decarboxylase HpaG1 subunit</fullName>
    </submittedName>
</protein>
<dbReference type="SUPFAM" id="SSF56529">
    <property type="entry name" value="FAH"/>
    <property type="match status" value="1"/>
</dbReference>
<dbReference type="PANTHER" id="PTHR11820">
    <property type="entry name" value="ACYLPYRUVASE"/>
    <property type="match status" value="1"/>
</dbReference>